<dbReference type="InterPro" id="IPR005106">
    <property type="entry name" value="Asp/hSer_DH_NAD-bd"/>
</dbReference>
<evidence type="ECO:0000256" key="1">
    <source>
        <dbReference type="ARBA" id="ARBA00005056"/>
    </source>
</evidence>
<evidence type="ECO:0000313" key="19">
    <source>
        <dbReference type="Proteomes" id="UP001199296"/>
    </source>
</evidence>
<evidence type="ECO:0000256" key="5">
    <source>
        <dbReference type="ARBA" id="ARBA00013376"/>
    </source>
</evidence>
<reference evidence="18 19" key="1">
    <citation type="submission" date="2021-10" db="EMBL/GenBank/DDBJ databases">
        <authorList>
            <person name="Grouzdev D.S."/>
            <person name="Pantiukh K.S."/>
            <person name="Krutkina M.S."/>
        </authorList>
    </citation>
    <scope>NUCLEOTIDE SEQUENCE [LARGE SCALE GENOMIC DNA]</scope>
    <source>
        <strain evidence="18 19">Z-7514</strain>
    </source>
</reference>
<comment type="catalytic activity">
    <reaction evidence="11">
        <text>L-homoserine + NADP(+) = L-aspartate 4-semialdehyde + NADPH + H(+)</text>
        <dbReference type="Rhea" id="RHEA:15761"/>
        <dbReference type="ChEBI" id="CHEBI:15378"/>
        <dbReference type="ChEBI" id="CHEBI:57476"/>
        <dbReference type="ChEBI" id="CHEBI:57783"/>
        <dbReference type="ChEBI" id="CHEBI:58349"/>
        <dbReference type="ChEBI" id="CHEBI:537519"/>
        <dbReference type="EC" id="1.1.1.3"/>
    </reaction>
    <physiologicalReaction direction="right-to-left" evidence="11">
        <dbReference type="Rhea" id="RHEA:15763"/>
    </physiologicalReaction>
</comment>
<evidence type="ECO:0000256" key="13">
    <source>
        <dbReference type="PIRSR" id="PIRSR000098-2"/>
    </source>
</evidence>
<dbReference type="EC" id="1.1.1.3" evidence="4 14"/>
<dbReference type="PANTHER" id="PTHR43331:SF1">
    <property type="entry name" value="HOMOSERINE DEHYDROGENASE"/>
    <property type="match status" value="1"/>
</dbReference>
<dbReference type="SUPFAM" id="SSF55347">
    <property type="entry name" value="Glyceraldehyde-3-phosphate dehydrogenase-like, C-terminal domain"/>
    <property type="match status" value="1"/>
</dbReference>
<dbReference type="PROSITE" id="PS01042">
    <property type="entry name" value="HOMOSER_DHGENASE"/>
    <property type="match status" value="1"/>
</dbReference>
<evidence type="ECO:0000313" key="18">
    <source>
        <dbReference type="EMBL" id="MCC3143849.1"/>
    </source>
</evidence>
<keyword evidence="19" id="KW-1185">Reference proteome</keyword>
<dbReference type="Gene3D" id="3.40.50.720">
    <property type="entry name" value="NAD(P)-binding Rossmann-like Domain"/>
    <property type="match status" value="1"/>
</dbReference>
<dbReference type="GO" id="GO:0004412">
    <property type="term" value="F:homoserine dehydrogenase activity"/>
    <property type="evidence" value="ECO:0007669"/>
    <property type="project" value="UniProtKB-EC"/>
</dbReference>
<feature type="binding site" evidence="13">
    <location>
        <begin position="7"/>
        <end position="14"/>
    </location>
    <ligand>
        <name>NADP(+)</name>
        <dbReference type="ChEBI" id="CHEBI:58349"/>
    </ligand>
</feature>
<evidence type="ECO:0000256" key="2">
    <source>
        <dbReference type="ARBA" id="ARBA00005062"/>
    </source>
</evidence>
<dbReference type="EMBL" id="JAJFAT010000001">
    <property type="protein sequence ID" value="MCC3143849.1"/>
    <property type="molecule type" value="Genomic_DNA"/>
</dbReference>
<protein>
    <recommendedName>
        <fullName evidence="5 14">Homoserine dehydrogenase</fullName>
        <ecNumber evidence="4 14">1.1.1.3</ecNumber>
    </recommendedName>
</protein>
<feature type="domain" description="Aspartate/homoserine dehydrogenase NAD-binding" evidence="17">
    <location>
        <begin position="8"/>
        <end position="127"/>
    </location>
</feature>
<proteinExistence type="inferred from homology"/>
<evidence type="ECO:0000256" key="10">
    <source>
        <dbReference type="ARBA" id="ARBA00023167"/>
    </source>
</evidence>
<evidence type="ECO:0000256" key="4">
    <source>
        <dbReference type="ARBA" id="ARBA00013213"/>
    </source>
</evidence>
<evidence type="ECO:0000256" key="15">
    <source>
        <dbReference type="RuleBase" id="RU004171"/>
    </source>
</evidence>
<keyword evidence="8 14" id="KW-0560">Oxidoreductase</keyword>
<dbReference type="RefSeq" id="WP_229343123.1">
    <property type="nucleotide sequence ID" value="NZ_JAJFAT010000001.1"/>
</dbReference>
<keyword evidence="10 14" id="KW-0486">Methionine biosynthesis</keyword>
<dbReference type="InterPro" id="IPR001342">
    <property type="entry name" value="HDH_cat"/>
</dbReference>
<dbReference type="PANTHER" id="PTHR43331">
    <property type="entry name" value="HOMOSERINE DEHYDROGENASE"/>
    <property type="match status" value="1"/>
</dbReference>
<dbReference type="AlphaFoldDB" id="A0AAW4WX00"/>
<keyword evidence="6 14" id="KW-0028">Amino-acid biosynthesis</keyword>
<dbReference type="Gene3D" id="3.30.70.260">
    <property type="match status" value="1"/>
</dbReference>
<evidence type="ECO:0000256" key="12">
    <source>
        <dbReference type="PIRSR" id="PIRSR000098-1"/>
    </source>
</evidence>
<feature type="binding site" evidence="13">
    <location>
        <position position="188"/>
    </location>
    <ligand>
        <name>L-homoserine</name>
        <dbReference type="ChEBI" id="CHEBI:57476"/>
    </ligand>
</feature>
<dbReference type="InterPro" id="IPR036291">
    <property type="entry name" value="NAD(P)-bd_dom_sf"/>
</dbReference>
<dbReference type="Proteomes" id="UP001199296">
    <property type="component" value="Unassembled WGS sequence"/>
</dbReference>
<evidence type="ECO:0000256" key="9">
    <source>
        <dbReference type="ARBA" id="ARBA00023053"/>
    </source>
</evidence>
<gene>
    <name evidence="18" type="ORF">LJ207_00720</name>
</gene>
<dbReference type="FunFam" id="3.30.360.10:FF:000005">
    <property type="entry name" value="Homoserine dehydrogenase"/>
    <property type="match status" value="1"/>
</dbReference>
<dbReference type="SUPFAM" id="SSF51735">
    <property type="entry name" value="NAD(P)-binding Rossmann-fold domains"/>
    <property type="match status" value="1"/>
</dbReference>
<evidence type="ECO:0000259" key="16">
    <source>
        <dbReference type="Pfam" id="PF00742"/>
    </source>
</evidence>
<sequence length="428" mass="48072">MINIALLGYGTVGSGFYEILKNNKNKLENIVKEKINLKHILIQDLTKKRENLADKSILTDDFNKILMDPEVDIVVELIGGEQAAYQYIKESLVKNKIVITANKLLIAKHYNQLMTLAEHNDTHIYFEASVAGGIPIIKAIRDHLAGDNIQEIDAILNGTTNYILSIMEEKTISMKETIQEAQELGYAEQDPEEDLGGYDVLYKICILANLAFDISVNPEDIPCKGIKGITSYDLIYASELGYKIKLIASIKNINNKINIGVRPNLVEKGEYLASIDGVFNGIEVFSQYSQKLSFDGMGAGKYPSANAVISDLIEAAKTIKENKTKLELNPLEKTPTFDLHAYLEQSFYIRIQIEKDDQTINQIKEIFAEKDLAELFFKDNKTETPLLPVIIITKKIKEDKLEKIIEKIESLKGVLTINNIIPIKDTVS</sequence>
<evidence type="ECO:0000256" key="11">
    <source>
        <dbReference type="ARBA" id="ARBA00048841"/>
    </source>
</evidence>
<feature type="domain" description="Homoserine dehydrogenase catalytic" evidence="16">
    <location>
        <begin position="135"/>
        <end position="313"/>
    </location>
</feature>
<feature type="binding site" evidence="13">
    <location>
        <position position="103"/>
    </location>
    <ligand>
        <name>NADPH</name>
        <dbReference type="ChEBI" id="CHEBI:57783"/>
    </ligand>
</feature>
<evidence type="ECO:0000256" key="6">
    <source>
        <dbReference type="ARBA" id="ARBA00022605"/>
    </source>
</evidence>
<keyword evidence="7 14" id="KW-0791">Threonine biosynthesis</keyword>
<dbReference type="PIRSF" id="PIRSF000098">
    <property type="entry name" value="Homoser_dehydrog"/>
    <property type="match status" value="1"/>
</dbReference>
<evidence type="ECO:0000259" key="17">
    <source>
        <dbReference type="Pfam" id="PF03447"/>
    </source>
</evidence>
<keyword evidence="9" id="KW-0915">Sodium</keyword>
<feature type="active site" description="Proton donor" evidence="12">
    <location>
        <position position="203"/>
    </location>
</feature>
<evidence type="ECO:0000256" key="14">
    <source>
        <dbReference type="RuleBase" id="RU000579"/>
    </source>
</evidence>
<comment type="similarity">
    <text evidence="3 15">Belongs to the homoserine dehydrogenase family.</text>
</comment>
<evidence type="ECO:0000256" key="8">
    <source>
        <dbReference type="ARBA" id="ARBA00023002"/>
    </source>
</evidence>
<dbReference type="Gene3D" id="3.30.360.10">
    <property type="entry name" value="Dihydrodipicolinate Reductase, domain 2"/>
    <property type="match status" value="1"/>
</dbReference>
<comment type="pathway">
    <text evidence="1 14">Amino-acid biosynthesis; L-threonine biosynthesis; L-threonine from L-aspartate: step 3/5.</text>
</comment>
<dbReference type="Pfam" id="PF03447">
    <property type="entry name" value="NAD_binding_3"/>
    <property type="match status" value="1"/>
</dbReference>
<dbReference type="NCBIfam" id="NF004976">
    <property type="entry name" value="PRK06349.1"/>
    <property type="match status" value="1"/>
</dbReference>
<dbReference type="GO" id="GO:0009086">
    <property type="term" value="P:methionine biosynthetic process"/>
    <property type="evidence" value="ECO:0007669"/>
    <property type="project" value="UniProtKB-KW"/>
</dbReference>
<dbReference type="InterPro" id="IPR016204">
    <property type="entry name" value="HDH"/>
</dbReference>
<dbReference type="InterPro" id="IPR019811">
    <property type="entry name" value="HDH_CS"/>
</dbReference>
<dbReference type="GO" id="GO:0009088">
    <property type="term" value="P:threonine biosynthetic process"/>
    <property type="evidence" value="ECO:0007669"/>
    <property type="project" value="UniProtKB-KW"/>
</dbReference>
<organism evidence="18 19">
    <name type="scientific">Halanaerobium polyolivorans</name>
    <dbReference type="NCBI Taxonomy" id="2886943"/>
    <lineage>
        <taxon>Bacteria</taxon>
        <taxon>Bacillati</taxon>
        <taxon>Bacillota</taxon>
        <taxon>Clostridia</taxon>
        <taxon>Halanaerobiales</taxon>
        <taxon>Halanaerobiaceae</taxon>
        <taxon>Halanaerobium</taxon>
    </lineage>
</organism>
<keyword evidence="13 14" id="KW-0521">NADP</keyword>
<name>A0AAW4WX00_9FIRM</name>
<dbReference type="GO" id="GO:0050661">
    <property type="term" value="F:NADP binding"/>
    <property type="evidence" value="ECO:0007669"/>
    <property type="project" value="InterPro"/>
</dbReference>
<comment type="caution">
    <text evidence="18">The sequence shown here is derived from an EMBL/GenBank/DDBJ whole genome shotgun (WGS) entry which is preliminary data.</text>
</comment>
<dbReference type="Pfam" id="PF00742">
    <property type="entry name" value="Homoserine_dh"/>
    <property type="match status" value="1"/>
</dbReference>
<comment type="pathway">
    <text evidence="2 14">Amino-acid biosynthesis; L-methionine biosynthesis via de novo pathway; L-homoserine from L-aspartate: step 3/3.</text>
</comment>
<evidence type="ECO:0000256" key="3">
    <source>
        <dbReference type="ARBA" id="ARBA00006753"/>
    </source>
</evidence>
<accession>A0AAW4WX00</accession>
<evidence type="ECO:0000256" key="7">
    <source>
        <dbReference type="ARBA" id="ARBA00022697"/>
    </source>
</evidence>